<protein>
    <submittedName>
        <fullName evidence="1">Uncharacterized protein</fullName>
    </submittedName>
</protein>
<keyword evidence="2" id="KW-1185">Reference proteome</keyword>
<proteinExistence type="predicted"/>
<gene>
    <name evidence="1" type="ORF">NP493_1119g00050</name>
</gene>
<sequence>MYTYTTCCLAVVDVAETGTQTQTQTQALLTLSQQHAQLFYRDTFTLVSKVTDCEVFRINGASDALSRVLASELEAQQAVAQSVPEALPKTDARLGSMVVYLLVNGAPRDSIVRRVMLEQISQLTELDTDDSAKKVRLCASSEADRLKQGFQNNDEQNFQDWHQAYSHYMWVASYFVMGVNEFSQERYVDALPYLAYACDKNDSLTECGRHPLKGLDLSLLRFFRRQCLLYLNENATHLFESDDHSSLSECLDIMNKLVLPCLPSLSNTQLDQGSIEDIREKWCLFLNQELGGTNTLVLFLLCSYWKRSESAPRF</sequence>
<name>A0AAD9NKZ0_RIDPI</name>
<comment type="caution">
    <text evidence="1">The sequence shown here is derived from an EMBL/GenBank/DDBJ whole genome shotgun (WGS) entry which is preliminary data.</text>
</comment>
<evidence type="ECO:0000313" key="2">
    <source>
        <dbReference type="Proteomes" id="UP001209878"/>
    </source>
</evidence>
<dbReference type="Proteomes" id="UP001209878">
    <property type="component" value="Unassembled WGS sequence"/>
</dbReference>
<reference evidence="1" key="1">
    <citation type="journal article" date="2023" name="Mol. Biol. Evol.">
        <title>Third-Generation Sequencing Reveals the Adaptive Role of the Epigenome in Three Deep-Sea Polychaetes.</title>
        <authorList>
            <person name="Perez M."/>
            <person name="Aroh O."/>
            <person name="Sun Y."/>
            <person name="Lan Y."/>
            <person name="Juniper S.K."/>
            <person name="Young C.R."/>
            <person name="Angers B."/>
            <person name="Qian P.Y."/>
        </authorList>
    </citation>
    <scope>NUCLEOTIDE SEQUENCE</scope>
    <source>
        <strain evidence="1">R07B-5</strain>
    </source>
</reference>
<evidence type="ECO:0000313" key="1">
    <source>
        <dbReference type="EMBL" id="KAK2170994.1"/>
    </source>
</evidence>
<accession>A0AAD9NKZ0</accession>
<dbReference type="AlphaFoldDB" id="A0AAD9NKZ0"/>
<dbReference type="EMBL" id="JAODUO010001117">
    <property type="protein sequence ID" value="KAK2170994.1"/>
    <property type="molecule type" value="Genomic_DNA"/>
</dbReference>
<organism evidence="1 2">
    <name type="scientific">Ridgeia piscesae</name>
    <name type="common">Tubeworm</name>
    <dbReference type="NCBI Taxonomy" id="27915"/>
    <lineage>
        <taxon>Eukaryota</taxon>
        <taxon>Metazoa</taxon>
        <taxon>Spiralia</taxon>
        <taxon>Lophotrochozoa</taxon>
        <taxon>Annelida</taxon>
        <taxon>Polychaeta</taxon>
        <taxon>Sedentaria</taxon>
        <taxon>Canalipalpata</taxon>
        <taxon>Sabellida</taxon>
        <taxon>Siboglinidae</taxon>
        <taxon>Ridgeia</taxon>
    </lineage>
</organism>